<organism evidence="1">
    <name type="scientific">Arundo donax</name>
    <name type="common">Giant reed</name>
    <name type="synonym">Donax arundinaceus</name>
    <dbReference type="NCBI Taxonomy" id="35708"/>
    <lineage>
        <taxon>Eukaryota</taxon>
        <taxon>Viridiplantae</taxon>
        <taxon>Streptophyta</taxon>
        <taxon>Embryophyta</taxon>
        <taxon>Tracheophyta</taxon>
        <taxon>Spermatophyta</taxon>
        <taxon>Magnoliopsida</taxon>
        <taxon>Liliopsida</taxon>
        <taxon>Poales</taxon>
        <taxon>Poaceae</taxon>
        <taxon>PACMAD clade</taxon>
        <taxon>Arundinoideae</taxon>
        <taxon>Arundineae</taxon>
        <taxon>Arundo</taxon>
    </lineage>
</organism>
<dbReference type="EMBL" id="GBRH01174982">
    <property type="protein sequence ID" value="JAE22914.1"/>
    <property type="molecule type" value="Transcribed_RNA"/>
</dbReference>
<name>A0A0A9GHJ3_ARUDO</name>
<sequence>MALFHSNGTGVPSFLLTMAMAKYLVPMPIGVWSSGPSQNGASPSPTRRQVACSQRFSLLLSAILQESFHPEVDTKRTQELGLSHWPMD</sequence>
<accession>A0A0A9GHJ3</accession>
<dbReference type="AlphaFoldDB" id="A0A0A9GHJ3"/>
<evidence type="ECO:0000313" key="1">
    <source>
        <dbReference type="EMBL" id="JAE22914.1"/>
    </source>
</evidence>
<reference evidence="1" key="2">
    <citation type="journal article" date="2015" name="Data Brief">
        <title>Shoot transcriptome of the giant reed, Arundo donax.</title>
        <authorList>
            <person name="Barrero R.A."/>
            <person name="Guerrero F.D."/>
            <person name="Moolhuijzen P."/>
            <person name="Goolsby J.A."/>
            <person name="Tidwell J."/>
            <person name="Bellgard S.E."/>
            <person name="Bellgard M.I."/>
        </authorList>
    </citation>
    <scope>NUCLEOTIDE SEQUENCE</scope>
    <source>
        <tissue evidence="1">Shoot tissue taken approximately 20 cm above the soil surface</tissue>
    </source>
</reference>
<proteinExistence type="predicted"/>
<protein>
    <submittedName>
        <fullName evidence="1">Uncharacterized protein</fullName>
    </submittedName>
</protein>
<reference evidence="1" key="1">
    <citation type="submission" date="2014-09" db="EMBL/GenBank/DDBJ databases">
        <authorList>
            <person name="Magalhaes I.L.F."/>
            <person name="Oliveira U."/>
            <person name="Santos F.R."/>
            <person name="Vidigal T.H.D.A."/>
            <person name="Brescovit A.D."/>
            <person name="Santos A.J."/>
        </authorList>
    </citation>
    <scope>NUCLEOTIDE SEQUENCE</scope>
    <source>
        <tissue evidence="1">Shoot tissue taken approximately 20 cm above the soil surface</tissue>
    </source>
</reference>